<comment type="caution">
    <text evidence="14">The sequence shown here is derived from an EMBL/GenBank/DDBJ whole genome shotgun (WGS) entry which is preliminary data.</text>
</comment>
<dbReference type="Pfam" id="PF02366">
    <property type="entry name" value="PMT"/>
    <property type="match status" value="1"/>
</dbReference>
<accession>A0A8J3UMX2</accession>
<sequence length="543" mass="60161">MALRDSPPLPPEQRQRNAADTGDRDLTVRGRLVPEMRGPALWGWLGPLLVTAFGAYLRFFRLGEPKAVVFDETFYAKDAYALIRFGVEQSTLGTTENPIADTRLLAGNTDVFVRCPPQPLSECASYIAHPPLGKWMIGLGEFLFGMTPFGWRVMAALVGSLSILILARTARRMTRSTLLGCLAGFLLALDALEFTSSRFALLDVFLMFWILAGFACLVVDRDRYRERIADWHESGGSPADGPSLGVRWWRLGAGLCLGAACAVKWSGVFFLIGFAIMSLAWDAGARKAAGIRRPYFGTLPGHLPGASVMLGVVPGLVYLLSWTGWFASDRGYGRNWDQATSAGPVYFVIDSLRSWWGYQTSVLGFHTGLKTSHPYMSEPWSWPLLLRPVPYFYESEKGCGSANCAQAVLGTGTPLIWYAAIIALAGMIVWYTASRDWRAGAVLLTYAVGWLPWFYYAVSDQRTMFLFYALPMVPFMILAIVLAAGIIIGRVQASPFRRTLGAAAVGAFTLLVLVDFWWLYPVLTAENIPYDSWHARMLFPSWI</sequence>
<dbReference type="InterPro" id="IPR003342">
    <property type="entry name" value="ArnT-like_N"/>
</dbReference>
<comment type="similarity">
    <text evidence="3 10">Belongs to the glycosyltransferase 39 family.</text>
</comment>
<feature type="transmembrane region" description="Helical" evidence="10">
    <location>
        <begin position="301"/>
        <end position="320"/>
    </location>
</feature>
<keyword evidence="4 10" id="KW-0328">Glycosyltransferase</keyword>
<dbReference type="EMBL" id="BOOQ01000036">
    <property type="protein sequence ID" value="GII48883.1"/>
    <property type="molecule type" value="Genomic_DNA"/>
</dbReference>
<dbReference type="Pfam" id="PF16192">
    <property type="entry name" value="PMT_4TMC"/>
    <property type="match status" value="1"/>
</dbReference>
<feature type="transmembrane region" description="Helical" evidence="10">
    <location>
        <begin position="41"/>
        <end position="60"/>
    </location>
</feature>
<dbReference type="GO" id="GO:0004169">
    <property type="term" value="F:dolichyl-phosphate-mannose-protein mannosyltransferase activity"/>
    <property type="evidence" value="ECO:0007669"/>
    <property type="project" value="UniProtKB-UniRule"/>
</dbReference>
<feature type="region of interest" description="Disordered" evidence="11">
    <location>
        <begin position="1"/>
        <end position="25"/>
    </location>
</feature>
<feature type="transmembrane region" description="Helical" evidence="10">
    <location>
        <begin position="176"/>
        <end position="194"/>
    </location>
</feature>
<dbReference type="InterPro" id="IPR032421">
    <property type="entry name" value="PMT_4TMC"/>
</dbReference>
<keyword evidence="7 10" id="KW-1133">Transmembrane helix</keyword>
<reference evidence="14" key="1">
    <citation type="submission" date="2021-01" db="EMBL/GenBank/DDBJ databases">
        <title>Whole genome shotgun sequence of Planotetraspora silvatica NBRC 100141.</title>
        <authorList>
            <person name="Komaki H."/>
            <person name="Tamura T."/>
        </authorList>
    </citation>
    <scope>NUCLEOTIDE SEQUENCE</scope>
    <source>
        <strain evidence="14">NBRC 100141</strain>
    </source>
</reference>
<dbReference type="UniPathway" id="UPA00378"/>
<evidence type="ECO:0000256" key="2">
    <source>
        <dbReference type="ARBA" id="ARBA00004922"/>
    </source>
</evidence>
<evidence type="ECO:0000256" key="9">
    <source>
        <dbReference type="ARBA" id="ARBA00093617"/>
    </source>
</evidence>
<dbReference type="EC" id="2.4.1.-" evidence="10"/>
<keyword evidence="5 10" id="KW-0808">Transferase</keyword>
<keyword evidence="15" id="KW-1185">Reference proteome</keyword>
<feature type="transmembrane region" description="Helical" evidence="10">
    <location>
        <begin position="500"/>
        <end position="520"/>
    </location>
</feature>
<feature type="transmembrane region" description="Helical" evidence="10">
    <location>
        <begin position="465"/>
        <end position="488"/>
    </location>
</feature>
<dbReference type="AlphaFoldDB" id="A0A8J3UMX2"/>
<evidence type="ECO:0000256" key="1">
    <source>
        <dbReference type="ARBA" id="ARBA00004127"/>
    </source>
</evidence>
<proteinExistence type="inferred from homology"/>
<comment type="subcellular location">
    <subcellularLocation>
        <location evidence="10">Cell membrane</location>
    </subcellularLocation>
    <subcellularLocation>
        <location evidence="1">Endomembrane system</location>
        <topology evidence="1">Multi-pass membrane protein</topology>
    </subcellularLocation>
</comment>
<dbReference type="PANTHER" id="PTHR10050:SF46">
    <property type="entry name" value="PROTEIN O-MANNOSYL-TRANSFERASE 2"/>
    <property type="match status" value="1"/>
</dbReference>
<dbReference type="GO" id="GO:0005886">
    <property type="term" value="C:plasma membrane"/>
    <property type="evidence" value="ECO:0007669"/>
    <property type="project" value="UniProtKB-SubCell"/>
</dbReference>
<gene>
    <name evidence="14" type="ORF">Psi02_53070</name>
</gene>
<name>A0A8J3UMX2_9ACTN</name>
<keyword evidence="6 10" id="KW-0812">Transmembrane</keyword>
<feature type="domain" description="ArnT-like N-terminal" evidence="12">
    <location>
        <begin position="129"/>
        <end position="320"/>
    </location>
</feature>
<organism evidence="14 15">
    <name type="scientific">Planotetraspora silvatica</name>
    <dbReference type="NCBI Taxonomy" id="234614"/>
    <lineage>
        <taxon>Bacteria</taxon>
        <taxon>Bacillati</taxon>
        <taxon>Actinomycetota</taxon>
        <taxon>Actinomycetes</taxon>
        <taxon>Streptosporangiales</taxon>
        <taxon>Streptosporangiaceae</taxon>
        <taxon>Planotetraspora</taxon>
    </lineage>
</organism>
<keyword evidence="10" id="KW-1003">Cell membrane</keyword>
<evidence type="ECO:0000256" key="7">
    <source>
        <dbReference type="ARBA" id="ARBA00022989"/>
    </source>
</evidence>
<comment type="function">
    <text evidence="10">Protein O-mannosyltransferase that catalyzes the transfer of a single mannose residue from a polyprenol phospho-mannosyl lipidic donor to the hydroxyl group of selected serine and threonine residues in acceptor proteins.</text>
</comment>
<feature type="domain" description="Protein O-mannosyl-transferase C-terminal four TM" evidence="13">
    <location>
        <begin position="352"/>
        <end position="542"/>
    </location>
</feature>
<feature type="transmembrane region" description="Helical" evidence="10">
    <location>
        <begin position="149"/>
        <end position="167"/>
    </location>
</feature>
<evidence type="ECO:0000313" key="15">
    <source>
        <dbReference type="Proteomes" id="UP000644610"/>
    </source>
</evidence>
<protein>
    <recommendedName>
        <fullName evidence="9 10">Polyprenol-phosphate-mannose--protein mannosyltransferase</fullName>
        <ecNumber evidence="10">2.4.1.-</ecNumber>
    </recommendedName>
</protein>
<evidence type="ECO:0000256" key="5">
    <source>
        <dbReference type="ARBA" id="ARBA00022679"/>
    </source>
</evidence>
<evidence type="ECO:0000256" key="11">
    <source>
        <dbReference type="SAM" id="MobiDB-lite"/>
    </source>
</evidence>
<evidence type="ECO:0000259" key="12">
    <source>
        <dbReference type="Pfam" id="PF02366"/>
    </source>
</evidence>
<evidence type="ECO:0000256" key="8">
    <source>
        <dbReference type="ARBA" id="ARBA00023136"/>
    </source>
</evidence>
<keyword evidence="8 10" id="KW-0472">Membrane</keyword>
<feature type="transmembrane region" description="Helical" evidence="10">
    <location>
        <begin position="415"/>
        <end position="433"/>
    </location>
</feature>
<evidence type="ECO:0000256" key="3">
    <source>
        <dbReference type="ARBA" id="ARBA00007222"/>
    </source>
</evidence>
<evidence type="ECO:0000256" key="6">
    <source>
        <dbReference type="ARBA" id="ARBA00022692"/>
    </source>
</evidence>
<feature type="transmembrane region" description="Helical" evidence="10">
    <location>
        <begin position="439"/>
        <end position="458"/>
    </location>
</feature>
<dbReference type="InterPro" id="IPR027005">
    <property type="entry name" value="PMT-like"/>
</dbReference>
<dbReference type="PANTHER" id="PTHR10050">
    <property type="entry name" value="DOLICHYL-PHOSPHATE-MANNOSE--PROTEIN MANNOSYLTRANSFERASE"/>
    <property type="match status" value="1"/>
</dbReference>
<dbReference type="GO" id="GO:0012505">
    <property type="term" value="C:endomembrane system"/>
    <property type="evidence" value="ECO:0007669"/>
    <property type="project" value="UniProtKB-SubCell"/>
</dbReference>
<evidence type="ECO:0000256" key="10">
    <source>
        <dbReference type="RuleBase" id="RU367007"/>
    </source>
</evidence>
<dbReference type="Proteomes" id="UP000644610">
    <property type="component" value="Unassembled WGS sequence"/>
</dbReference>
<feature type="transmembrane region" description="Helical" evidence="10">
    <location>
        <begin position="255"/>
        <end position="281"/>
    </location>
</feature>
<comment type="pathway">
    <text evidence="2 10">Protein modification; protein glycosylation.</text>
</comment>
<evidence type="ECO:0000256" key="4">
    <source>
        <dbReference type="ARBA" id="ARBA00022676"/>
    </source>
</evidence>
<evidence type="ECO:0000259" key="13">
    <source>
        <dbReference type="Pfam" id="PF16192"/>
    </source>
</evidence>
<feature type="transmembrane region" description="Helical" evidence="10">
    <location>
        <begin position="200"/>
        <end position="219"/>
    </location>
</feature>
<feature type="compositionally biased region" description="Basic and acidic residues" evidence="11">
    <location>
        <begin position="13"/>
        <end position="25"/>
    </location>
</feature>
<evidence type="ECO:0000313" key="14">
    <source>
        <dbReference type="EMBL" id="GII48883.1"/>
    </source>
</evidence>